<keyword evidence="6" id="KW-0547">Nucleotide-binding</keyword>
<comment type="similarity">
    <text evidence="2">Belongs to the diacylglycerol/lipid kinase family.</text>
</comment>
<dbReference type="PANTHER" id="PTHR12358">
    <property type="entry name" value="SPHINGOSINE KINASE"/>
    <property type="match status" value="1"/>
</dbReference>
<organism evidence="13 14">
    <name type="scientific">Faecalimonas umbilicata</name>
    <dbReference type="NCBI Taxonomy" id="1912855"/>
    <lineage>
        <taxon>Bacteria</taxon>
        <taxon>Bacillati</taxon>
        <taxon>Bacillota</taxon>
        <taxon>Clostridia</taxon>
        <taxon>Lachnospirales</taxon>
        <taxon>Lachnospiraceae</taxon>
        <taxon>Faecalimonas</taxon>
    </lineage>
</organism>
<dbReference type="Proteomes" id="UP000294613">
    <property type="component" value="Unassembled WGS sequence"/>
</dbReference>
<evidence type="ECO:0000313" key="12">
    <source>
        <dbReference type="EMBL" id="GBU05013.1"/>
    </source>
</evidence>
<comment type="cofactor">
    <cofactor evidence="1">
        <name>Mg(2+)</name>
        <dbReference type="ChEBI" id="CHEBI:18420"/>
    </cofactor>
</comment>
<dbReference type="Gene3D" id="3.40.50.10330">
    <property type="entry name" value="Probable inorganic polyphosphate/atp-NAD kinase, domain 1"/>
    <property type="match status" value="1"/>
</dbReference>
<keyword evidence="10" id="KW-1208">Phospholipid metabolism</keyword>
<evidence type="ECO:0000256" key="5">
    <source>
        <dbReference type="ARBA" id="ARBA00022679"/>
    </source>
</evidence>
<comment type="caution">
    <text evidence="13">The sequence shown here is derived from an EMBL/GenBank/DDBJ whole genome shotgun (WGS) entry which is preliminary data.</text>
</comment>
<reference evidence="12 15" key="1">
    <citation type="journal article" date="2018" name="Int. J. Syst. Evol. Microbiol.">
        <title>Draft Genome Sequence of Faecalimonas umbilicata JCM 30896T, an Acetate-Producing Bacterium Isolated from Human Feces.</title>
        <authorList>
            <person name="Sakamoto M."/>
            <person name="Ikeyama N."/>
            <person name="Yuki M."/>
            <person name="Ohkuma M."/>
        </authorList>
    </citation>
    <scope>NUCLEOTIDE SEQUENCE [LARGE SCALE GENOMIC DNA]</scope>
    <source>
        <strain evidence="12 15">EGH7</strain>
    </source>
</reference>
<keyword evidence="8" id="KW-0067">ATP-binding</keyword>
<dbReference type="PANTHER" id="PTHR12358:SF54">
    <property type="entry name" value="SPHINGOSINE KINASE RELATED PROTEIN"/>
    <property type="match status" value="1"/>
</dbReference>
<evidence type="ECO:0000256" key="6">
    <source>
        <dbReference type="ARBA" id="ARBA00022741"/>
    </source>
</evidence>
<dbReference type="PROSITE" id="PS50146">
    <property type="entry name" value="DAGK"/>
    <property type="match status" value="1"/>
</dbReference>
<evidence type="ECO:0000256" key="9">
    <source>
        <dbReference type="ARBA" id="ARBA00023209"/>
    </source>
</evidence>
<dbReference type="NCBIfam" id="TIGR00147">
    <property type="entry name" value="YegS/Rv2252/BmrU family lipid kinase"/>
    <property type="match status" value="1"/>
</dbReference>
<evidence type="ECO:0000259" key="11">
    <source>
        <dbReference type="PROSITE" id="PS50146"/>
    </source>
</evidence>
<dbReference type="Gene3D" id="2.60.200.40">
    <property type="match status" value="1"/>
</dbReference>
<protein>
    <recommendedName>
        <fullName evidence="4">diacylglycerol kinase (ATP)</fullName>
        <ecNumber evidence="4">2.7.1.107</ecNumber>
    </recommendedName>
</protein>
<dbReference type="Pfam" id="PF19279">
    <property type="entry name" value="YegS_C"/>
    <property type="match status" value="1"/>
</dbReference>
<evidence type="ECO:0000256" key="1">
    <source>
        <dbReference type="ARBA" id="ARBA00001946"/>
    </source>
</evidence>
<keyword evidence="9" id="KW-0444">Lipid biosynthesis</keyword>
<evidence type="ECO:0000256" key="2">
    <source>
        <dbReference type="ARBA" id="ARBA00005983"/>
    </source>
</evidence>
<keyword evidence="5" id="KW-0808">Transferase</keyword>
<dbReference type="InterPro" id="IPR001206">
    <property type="entry name" value="Diacylglycerol_kinase_cat_dom"/>
</dbReference>
<dbReference type="InterPro" id="IPR045540">
    <property type="entry name" value="YegS/DAGK_C"/>
</dbReference>
<dbReference type="AlphaFoldDB" id="A0A4R3JCM6"/>
<keyword evidence="15" id="KW-1185">Reference proteome</keyword>
<dbReference type="EMBL" id="SLZV01000032">
    <property type="protein sequence ID" value="TCS62430.1"/>
    <property type="molecule type" value="Genomic_DNA"/>
</dbReference>
<evidence type="ECO:0000313" key="14">
    <source>
        <dbReference type="Proteomes" id="UP000294613"/>
    </source>
</evidence>
<dbReference type="InterPro" id="IPR016064">
    <property type="entry name" value="NAD/diacylglycerol_kinase_sf"/>
</dbReference>
<dbReference type="RefSeq" id="WP_116441638.1">
    <property type="nucleotide sequence ID" value="NZ_BHEO01000008.1"/>
</dbReference>
<dbReference type="SUPFAM" id="SSF111331">
    <property type="entry name" value="NAD kinase/diacylglycerol kinase-like"/>
    <property type="match status" value="1"/>
</dbReference>
<dbReference type="SMART" id="SM00046">
    <property type="entry name" value="DAGKc"/>
    <property type="match status" value="1"/>
</dbReference>
<sequence>MYIFIVNPASRSGHASQIWTEIETLLKERNILYRVYFTSHRGHGTKLAQQLTKDLSSRTTLIVVGGDGTVNEVLNGIEHPEHIILGYIPTGSGNDFAKGMALPSDPQKALELILSPNSYRTVDIGVLKYSEKDTEKIRKFAVSTGIGFDAAICHQALVSRLKVLLNRIHLGKLSYAFISLRELALHKPCRCRISFDNGTEVTFEKLHFAAVMNQPFEGGGFRFCPNAQNNDGKLDLCMIHDVSKIKLLFLMAIGLFGWHTSLKGVDTFRCKQVQIHTSAPMPVHADGESAFLQDAISVTCEQERLLMIAPQTT</sequence>
<dbReference type="GO" id="GO:0004143">
    <property type="term" value="F:ATP-dependent diacylglycerol kinase activity"/>
    <property type="evidence" value="ECO:0007669"/>
    <property type="project" value="UniProtKB-EC"/>
</dbReference>
<dbReference type="SMART" id="SM00045">
    <property type="entry name" value="DAGKa"/>
    <property type="match status" value="1"/>
</dbReference>
<gene>
    <name evidence="13" type="ORF">EDD74_1321</name>
    <name evidence="12" type="ORF">FAEUMB_15540</name>
</gene>
<proteinExistence type="inferred from homology"/>
<evidence type="ECO:0000256" key="3">
    <source>
        <dbReference type="ARBA" id="ARBA00009280"/>
    </source>
</evidence>
<keyword evidence="7 13" id="KW-0418">Kinase</keyword>
<evidence type="ECO:0000256" key="8">
    <source>
        <dbReference type="ARBA" id="ARBA00022840"/>
    </source>
</evidence>
<reference evidence="13 14" key="2">
    <citation type="submission" date="2019-03" db="EMBL/GenBank/DDBJ databases">
        <title>Genomic Encyclopedia of Type Strains, Phase IV (KMG-IV): sequencing the most valuable type-strain genomes for metagenomic binning, comparative biology and taxonomic classification.</title>
        <authorList>
            <person name="Goeker M."/>
        </authorList>
    </citation>
    <scope>NUCLEOTIDE SEQUENCE [LARGE SCALE GENOMIC DNA]</scope>
    <source>
        <strain evidence="13 14">DSM 103426</strain>
    </source>
</reference>
<dbReference type="InterPro" id="IPR017438">
    <property type="entry name" value="ATP-NAD_kinase_N"/>
</dbReference>
<dbReference type="GO" id="GO:0005524">
    <property type="term" value="F:ATP binding"/>
    <property type="evidence" value="ECO:0007669"/>
    <property type="project" value="UniProtKB-KW"/>
</dbReference>
<evidence type="ECO:0000256" key="10">
    <source>
        <dbReference type="ARBA" id="ARBA00023264"/>
    </source>
</evidence>
<evidence type="ECO:0000313" key="13">
    <source>
        <dbReference type="EMBL" id="TCS62430.1"/>
    </source>
</evidence>
<dbReference type="InterPro" id="IPR050187">
    <property type="entry name" value="Lipid_Phosphate_FormReg"/>
</dbReference>
<keyword evidence="9" id="KW-0443">Lipid metabolism</keyword>
<dbReference type="InterPro" id="IPR005218">
    <property type="entry name" value="Diacylglycerol/lipid_kinase"/>
</dbReference>
<dbReference type="GO" id="GO:0008654">
    <property type="term" value="P:phospholipid biosynthetic process"/>
    <property type="evidence" value="ECO:0007669"/>
    <property type="project" value="UniProtKB-KW"/>
</dbReference>
<dbReference type="EMBL" id="BHEO01000008">
    <property type="protein sequence ID" value="GBU05013.1"/>
    <property type="molecule type" value="Genomic_DNA"/>
</dbReference>
<keyword evidence="9" id="KW-0594">Phospholipid biosynthesis</keyword>
<accession>A0A4R3JCM6</accession>
<name>A0A4R3JCM6_9FIRM</name>
<evidence type="ECO:0000256" key="7">
    <source>
        <dbReference type="ARBA" id="ARBA00022777"/>
    </source>
</evidence>
<feature type="domain" description="DAGKc" evidence="11">
    <location>
        <begin position="1"/>
        <end position="130"/>
    </location>
</feature>
<comment type="similarity">
    <text evidence="3">Belongs to the eukaryotic diacylglycerol kinase family.</text>
</comment>
<evidence type="ECO:0000256" key="4">
    <source>
        <dbReference type="ARBA" id="ARBA00012133"/>
    </source>
</evidence>
<dbReference type="GO" id="GO:0007200">
    <property type="term" value="P:phospholipase C-activating G protein-coupled receptor signaling pathway"/>
    <property type="evidence" value="ECO:0007669"/>
    <property type="project" value="InterPro"/>
</dbReference>
<dbReference type="Pfam" id="PF00781">
    <property type="entry name" value="DAGK_cat"/>
    <property type="match status" value="1"/>
</dbReference>
<dbReference type="InterPro" id="IPR000756">
    <property type="entry name" value="Diacylglycerol_kin_accessory"/>
</dbReference>
<dbReference type="Proteomes" id="UP000702954">
    <property type="component" value="Unassembled WGS sequence"/>
</dbReference>
<evidence type="ECO:0000313" key="15">
    <source>
        <dbReference type="Proteomes" id="UP000702954"/>
    </source>
</evidence>
<dbReference type="EC" id="2.7.1.107" evidence="4"/>